<dbReference type="Proteomes" id="UP000291187">
    <property type="component" value="Unassembled WGS sequence"/>
</dbReference>
<dbReference type="InterPro" id="IPR050090">
    <property type="entry name" value="Tyrosine_recombinase_XerCD"/>
</dbReference>
<dbReference type="InterPro" id="IPR013762">
    <property type="entry name" value="Integrase-like_cat_sf"/>
</dbReference>
<organism evidence="5 6">
    <name type="scientific">Bifidobacterium pseudolongum subsp. globosum</name>
    <dbReference type="NCBI Taxonomy" id="1690"/>
    <lineage>
        <taxon>Bacteria</taxon>
        <taxon>Bacillati</taxon>
        <taxon>Actinomycetota</taxon>
        <taxon>Actinomycetes</taxon>
        <taxon>Bifidobacteriales</taxon>
        <taxon>Bifidobacteriaceae</taxon>
        <taxon>Bifidobacterium</taxon>
    </lineage>
</organism>
<dbReference type="Pfam" id="PF00589">
    <property type="entry name" value="Phage_integrase"/>
    <property type="match status" value="1"/>
</dbReference>
<evidence type="ECO:0000313" key="6">
    <source>
        <dbReference type="Proteomes" id="UP000291187"/>
    </source>
</evidence>
<evidence type="ECO:0000256" key="3">
    <source>
        <dbReference type="ARBA" id="ARBA00023172"/>
    </source>
</evidence>
<proteinExistence type="inferred from homology"/>
<comment type="caution">
    <text evidence="5">The sequence shown here is derived from an EMBL/GenBank/DDBJ whole genome shotgun (WGS) entry which is preliminary data.</text>
</comment>
<evidence type="ECO:0000259" key="4">
    <source>
        <dbReference type="PROSITE" id="PS51898"/>
    </source>
</evidence>
<keyword evidence="3" id="KW-0233">DNA recombination</keyword>
<protein>
    <submittedName>
        <fullName evidence="5">Integrase</fullName>
    </submittedName>
</protein>
<dbReference type="InterPro" id="IPR010998">
    <property type="entry name" value="Integrase_recombinase_N"/>
</dbReference>
<evidence type="ECO:0000256" key="2">
    <source>
        <dbReference type="ARBA" id="ARBA00023125"/>
    </source>
</evidence>
<evidence type="ECO:0000313" key="5">
    <source>
        <dbReference type="EMBL" id="RYQ20073.1"/>
    </source>
</evidence>
<gene>
    <name evidence="5" type="ORF">PG2071B_0484</name>
</gene>
<dbReference type="InterPro" id="IPR011010">
    <property type="entry name" value="DNA_brk_join_enz"/>
</dbReference>
<dbReference type="PANTHER" id="PTHR30349:SF64">
    <property type="entry name" value="PROPHAGE INTEGRASE INTD-RELATED"/>
    <property type="match status" value="1"/>
</dbReference>
<dbReference type="InterPro" id="IPR002104">
    <property type="entry name" value="Integrase_catalytic"/>
</dbReference>
<comment type="similarity">
    <text evidence="1">Belongs to the 'phage' integrase family.</text>
</comment>
<reference evidence="5 6" key="1">
    <citation type="submission" date="2018-12" db="EMBL/GenBank/DDBJ databases">
        <title>Unveiling genomic diversity among members of the Bifidobacterium pseudolongum species, a widely distributed gut commensal of the animal kingdom.</title>
        <authorList>
            <person name="Lugli G.A."/>
            <person name="Duranti S."/>
            <person name="Albert K."/>
            <person name="Mancabelli L."/>
            <person name="Napoli S."/>
            <person name="Viappiani A."/>
            <person name="Anzalone R."/>
            <person name="Longhi G."/>
            <person name="Milani C."/>
            <person name="Turroni F."/>
            <person name="Alessandri G."/>
            <person name="Sela D.A."/>
            <person name="Van Sinderen D."/>
            <person name="Ventura M."/>
        </authorList>
    </citation>
    <scope>NUCLEOTIDE SEQUENCE [LARGE SCALE GENOMIC DNA]</scope>
    <source>
        <strain evidence="5 6">2071B</strain>
    </source>
</reference>
<dbReference type="PROSITE" id="PS51898">
    <property type="entry name" value="TYR_RECOMBINASE"/>
    <property type="match status" value="1"/>
</dbReference>
<dbReference type="AlphaFoldDB" id="A0A4V1Y2I6"/>
<dbReference type="GO" id="GO:0006310">
    <property type="term" value="P:DNA recombination"/>
    <property type="evidence" value="ECO:0007669"/>
    <property type="project" value="UniProtKB-KW"/>
</dbReference>
<dbReference type="CDD" id="cd01189">
    <property type="entry name" value="INT_ICEBs1_C_like"/>
    <property type="match status" value="1"/>
</dbReference>
<dbReference type="GO" id="GO:0003677">
    <property type="term" value="F:DNA binding"/>
    <property type="evidence" value="ECO:0007669"/>
    <property type="project" value="UniProtKB-KW"/>
</dbReference>
<sequence>MGLKRLGHMKNGIQKYENASFRRGYGYLVDIRGVPVKSGFEHKADAEAWRDEIKRKKRLGELANPKLADATVGERGEQWLENALLRAKESTRRKYRQLWERQVAPTWADVRVSRVLNSNVQTWVTALSKQYGGGTVRDALSILRRILETAVKDRAIPWNPCEGISLPKVEVQKERRYLTMPELLTLSEAADRRRNKYGTLVLTMGTTGMRFGEIRALRVKNIDFRECRIRVCENAVPDTGGVNVDTPKNGETRIVPFPKRLLLDRLKAKCSGKGEDDLVFERPGALNDGAALTSDDYMRDPDPNSGWLVYAARDAGLERLTSHDLRHTAVSLAISSGANIKVVQRIAGHKSAMMTLDRYADLFPVDLGDLAERLDDMAFGGTSSNDTVTTFGK</sequence>
<dbReference type="RefSeq" id="WP_129864080.1">
    <property type="nucleotide sequence ID" value="NZ_RYUM01000006.1"/>
</dbReference>
<dbReference type="GO" id="GO:0015074">
    <property type="term" value="P:DNA integration"/>
    <property type="evidence" value="ECO:0007669"/>
    <property type="project" value="InterPro"/>
</dbReference>
<name>A0A4V1Y2I6_9BIFI</name>
<dbReference type="PANTHER" id="PTHR30349">
    <property type="entry name" value="PHAGE INTEGRASE-RELATED"/>
    <property type="match status" value="1"/>
</dbReference>
<accession>A0A4V1Y2I6</accession>
<dbReference type="EMBL" id="RYUM01000006">
    <property type="protein sequence ID" value="RYQ20073.1"/>
    <property type="molecule type" value="Genomic_DNA"/>
</dbReference>
<dbReference type="Gene3D" id="1.10.150.130">
    <property type="match status" value="1"/>
</dbReference>
<evidence type="ECO:0000256" key="1">
    <source>
        <dbReference type="ARBA" id="ARBA00008857"/>
    </source>
</evidence>
<keyword evidence="2" id="KW-0238">DNA-binding</keyword>
<dbReference type="SUPFAM" id="SSF56349">
    <property type="entry name" value="DNA breaking-rejoining enzymes"/>
    <property type="match status" value="1"/>
</dbReference>
<feature type="domain" description="Tyr recombinase" evidence="4">
    <location>
        <begin position="173"/>
        <end position="372"/>
    </location>
</feature>
<dbReference type="Gene3D" id="1.10.443.10">
    <property type="entry name" value="Intergrase catalytic core"/>
    <property type="match status" value="1"/>
</dbReference>